<dbReference type="CDD" id="cd01745">
    <property type="entry name" value="GATase1_2"/>
    <property type="match status" value="1"/>
</dbReference>
<dbReference type="EMBL" id="JBHUEO010000004">
    <property type="protein sequence ID" value="MFD1705626.1"/>
    <property type="molecule type" value="Genomic_DNA"/>
</dbReference>
<comment type="caution">
    <text evidence="1">The sequence shown here is derived from an EMBL/GenBank/DDBJ whole genome shotgun (WGS) entry which is preliminary data.</text>
</comment>
<dbReference type="RefSeq" id="WP_380772161.1">
    <property type="nucleotide sequence ID" value="NZ_JBHUEO010000004.1"/>
</dbReference>
<dbReference type="InterPro" id="IPR029062">
    <property type="entry name" value="Class_I_gatase-like"/>
</dbReference>
<evidence type="ECO:0000313" key="2">
    <source>
        <dbReference type="Proteomes" id="UP001597301"/>
    </source>
</evidence>
<dbReference type="Proteomes" id="UP001597301">
    <property type="component" value="Unassembled WGS sequence"/>
</dbReference>
<protein>
    <submittedName>
        <fullName evidence="1">Gamma-glutamyl-gamma-aminobutyrate hydrolase family protein</fullName>
    </submittedName>
</protein>
<dbReference type="PANTHER" id="PTHR43235">
    <property type="entry name" value="GLUTAMINE AMIDOTRANSFERASE PB2B2.05-RELATED"/>
    <property type="match status" value="1"/>
</dbReference>
<proteinExistence type="predicted"/>
<dbReference type="InterPro" id="IPR044668">
    <property type="entry name" value="PuuD-like"/>
</dbReference>
<name>A0ABW4KFU0_9BACI</name>
<dbReference type="SUPFAM" id="SSF52317">
    <property type="entry name" value="Class I glutamine amidotransferase-like"/>
    <property type="match status" value="1"/>
</dbReference>
<evidence type="ECO:0000313" key="1">
    <source>
        <dbReference type="EMBL" id="MFD1705626.1"/>
    </source>
</evidence>
<keyword evidence="1" id="KW-0378">Hydrolase</keyword>
<dbReference type="PANTHER" id="PTHR43235:SF1">
    <property type="entry name" value="GLUTAMINE AMIDOTRANSFERASE PB2B2.05-RELATED"/>
    <property type="match status" value="1"/>
</dbReference>
<dbReference type="PROSITE" id="PS51273">
    <property type="entry name" value="GATASE_TYPE_1"/>
    <property type="match status" value="1"/>
</dbReference>
<gene>
    <name evidence="1" type="ORF">ACFSCZ_02540</name>
</gene>
<keyword evidence="2" id="KW-1185">Reference proteome</keyword>
<reference evidence="2" key="1">
    <citation type="journal article" date="2019" name="Int. J. Syst. Evol. Microbiol.">
        <title>The Global Catalogue of Microorganisms (GCM) 10K type strain sequencing project: providing services to taxonomists for standard genome sequencing and annotation.</title>
        <authorList>
            <consortium name="The Broad Institute Genomics Platform"/>
            <consortium name="The Broad Institute Genome Sequencing Center for Infectious Disease"/>
            <person name="Wu L."/>
            <person name="Ma J."/>
        </authorList>
    </citation>
    <scope>NUCLEOTIDE SEQUENCE [LARGE SCALE GENOMIC DNA]</scope>
    <source>
        <strain evidence="2">CGMCC 1.12295</strain>
    </source>
</reference>
<sequence length="246" mass="26899">MPKIGLTSYRIPAAIPTWTEVSSVVVPNTYLNAVFEAGGSPVIVPSSQKYIEDPNKILDSLDGLIVIGGNDVTPELYGQEPHPETVQTDKLRDETELALIRAALDQSLPILGICRGLQLLNVALGGTLLQHVPDVYGTEKPHTGAGRESAFHYHKVYVEEETRLMDIFGKETIVPSSHHQAIDRLGEGLIISGVDELGLIEAVEFPAHPCCIAVQWHPEEDYKTNMPLFKYFVSEAGKMSSGKILS</sequence>
<dbReference type="GO" id="GO:0016787">
    <property type="term" value="F:hydrolase activity"/>
    <property type="evidence" value="ECO:0007669"/>
    <property type="project" value="UniProtKB-KW"/>
</dbReference>
<organism evidence="1 2">
    <name type="scientific">Siminovitchia sediminis</name>
    <dbReference type="NCBI Taxonomy" id="1274353"/>
    <lineage>
        <taxon>Bacteria</taxon>
        <taxon>Bacillati</taxon>
        <taxon>Bacillota</taxon>
        <taxon>Bacilli</taxon>
        <taxon>Bacillales</taxon>
        <taxon>Bacillaceae</taxon>
        <taxon>Siminovitchia</taxon>
    </lineage>
</organism>
<dbReference type="Pfam" id="PF07722">
    <property type="entry name" value="Peptidase_C26"/>
    <property type="match status" value="1"/>
</dbReference>
<dbReference type="InterPro" id="IPR011697">
    <property type="entry name" value="Peptidase_C26"/>
</dbReference>
<accession>A0ABW4KFU0</accession>
<dbReference type="Gene3D" id="3.40.50.880">
    <property type="match status" value="1"/>
</dbReference>